<protein>
    <submittedName>
        <fullName evidence="3">Pyridoxal phosphate-dependent transferase</fullName>
    </submittedName>
</protein>
<feature type="domain" description="Aminotransferase class V" evidence="2">
    <location>
        <begin position="91"/>
        <end position="189"/>
    </location>
</feature>
<feature type="region of interest" description="Disordered" evidence="1">
    <location>
        <begin position="250"/>
        <end position="271"/>
    </location>
</feature>
<accession>A0ABR3D079</accession>
<dbReference type="PANTHER" id="PTHR14237">
    <property type="entry name" value="MOLYBDOPTERIN COFACTOR SULFURASE MOSC"/>
    <property type="match status" value="1"/>
</dbReference>
<dbReference type="SUPFAM" id="SSF53383">
    <property type="entry name" value="PLP-dependent transferases"/>
    <property type="match status" value="2"/>
</dbReference>
<comment type="caution">
    <text evidence="3">The sequence shown here is derived from an EMBL/GenBank/DDBJ whole genome shotgun (WGS) entry which is preliminary data.</text>
</comment>
<gene>
    <name evidence="3" type="ORF">QR685DRAFT_536956</name>
</gene>
<dbReference type="Proteomes" id="UP001451303">
    <property type="component" value="Unassembled WGS sequence"/>
</dbReference>
<feature type="compositionally biased region" description="Basic and acidic residues" evidence="1">
    <location>
        <begin position="260"/>
        <end position="271"/>
    </location>
</feature>
<dbReference type="PANTHER" id="PTHR14237:SF19">
    <property type="entry name" value="MITOCHONDRIAL AMIDOXIME REDUCING COMPONENT 1"/>
    <property type="match status" value="1"/>
</dbReference>
<dbReference type="InterPro" id="IPR015421">
    <property type="entry name" value="PyrdxlP-dep_Trfase_major"/>
</dbReference>
<keyword evidence="4" id="KW-1185">Reference proteome</keyword>
<feature type="domain" description="Aminotransferase class V" evidence="2">
    <location>
        <begin position="272"/>
        <end position="406"/>
    </location>
</feature>
<dbReference type="InterPro" id="IPR000192">
    <property type="entry name" value="Aminotrans_V_dom"/>
</dbReference>
<proteinExistence type="predicted"/>
<dbReference type="InterPro" id="IPR015422">
    <property type="entry name" value="PyrdxlP-dep_Trfase_small"/>
</dbReference>
<evidence type="ECO:0000313" key="3">
    <source>
        <dbReference type="EMBL" id="KAL0466100.1"/>
    </source>
</evidence>
<reference evidence="3 4" key="1">
    <citation type="submission" date="2023-09" db="EMBL/GenBank/DDBJ databases">
        <title>Multi-omics analysis of a traditional fermented food reveals byproduct-associated fungal strains for waste-to-food upcycling.</title>
        <authorList>
            <consortium name="Lawrence Berkeley National Laboratory"/>
            <person name="Rekdal V.M."/>
            <person name="Villalobos-Escobedo J.M."/>
            <person name="Rodriguez-Valeron N."/>
            <person name="Garcia M.O."/>
            <person name="Vasquez D.P."/>
            <person name="Damayanti I."/>
            <person name="Sorensen P.M."/>
            <person name="Baidoo E.E."/>
            <person name="De Carvalho A.C."/>
            <person name="Riley R."/>
            <person name="Lipzen A."/>
            <person name="He G."/>
            <person name="Yan M."/>
            <person name="Haridas S."/>
            <person name="Daum C."/>
            <person name="Yoshinaga Y."/>
            <person name="Ng V."/>
            <person name="Grigoriev I.V."/>
            <person name="Munk R."/>
            <person name="Nuraida L."/>
            <person name="Wijaya C.H."/>
            <person name="Morales P.-C."/>
            <person name="Keasling J.D."/>
        </authorList>
    </citation>
    <scope>NUCLEOTIDE SEQUENCE [LARGE SCALE GENOMIC DNA]</scope>
    <source>
        <strain evidence="3 4">FGSC 2613</strain>
    </source>
</reference>
<dbReference type="GO" id="GO:0016740">
    <property type="term" value="F:transferase activity"/>
    <property type="evidence" value="ECO:0007669"/>
    <property type="project" value="UniProtKB-KW"/>
</dbReference>
<keyword evidence="3" id="KW-0808">Transferase</keyword>
<dbReference type="Gene3D" id="3.40.640.10">
    <property type="entry name" value="Type I PLP-dependent aspartate aminotransferase-like (Major domain)"/>
    <property type="match status" value="1"/>
</dbReference>
<dbReference type="Gene3D" id="3.90.1150.10">
    <property type="entry name" value="Aspartate Aminotransferase, domain 1"/>
    <property type="match status" value="1"/>
</dbReference>
<dbReference type="Pfam" id="PF00266">
    <property type="entry name" value="Aminotran_5"/>
    <property type="match status" value="2"/>
</dbReference>
<evidence type="ECO:0000313" key="4">
    <source>
        <dbReference type="Proteomes" id="UP001451303"/>
    </source>
</evidence>
<feature type="compositionally biased region" description="Low complexity" evidence="1">
    <location>
        <begin position="417"/>
        <end position="430"/>
    </location>
</feature>
<evidence type="ECO:0000259" key="2">
    <source>
        <dbReference type="Pfam" id="PF00266"/>
    </source>
</evidence>
<name>A0ABR3D079_NEUIN</name>
<dbReference type="EMBL" id="JAVLET010000014">
    <property type="protein sequence ID" value="KAL0466100.1"/>
    <property type="molecule type" value="Genomic_DNA"/>
</dbReference>
<dbReference type="InterPro" id="IPR015424">
    <property type="entry name" value="PyrdxlP-dep_Trfase"/>
</dbReference>
<organism evidence="3 4">
    <name type="scientific">Neurospora intermedia</name>
    <dbReference type="NCBI Taxonomy" id="5142"/>
    <lineage>
        <taxon>Eukaryota</taxon>
        <taxon>Fungi</taxon>
        <taxon>Dikarya</taxon>
        <taxon>Ascomycota</taxon>
        <taxon>Pezizomycotina</taxon>
        <taxon>Sordariomycetes</taxon>
        <taxon>Sordariomycetidae</taxon>
        <taxon>Sordariales</taxon>
        <taxon>Sordariaceae</taxon>
        <taxon>Neurospora</taxon>
    </lineage>
</organism>
<sequence>MSLLFTSRQLTATPTPPKYQVQVINKTPTIEMSSNSTPSITSLYPEYRTTTRLDHLRSTAYSYLDAQSHTYLDYTGSGLCSSFQLAAHEARLASTLYGNPHSVNPTSEAATIAVEQTRKRILKHFNADPEEYAVIFTPNATGAARLVGEGYQYKRGGRLVLSADNHNSVNGMREFAKRKGVKVEYVGISGTDMRIKEHDVIEKLPTRYAGVIGKVRKVVTAPVKGCLGHLSSAPDSGGRIALPMSEKQQYQNHHHQSMGKTEEKRGGGERRNGLFAYPAQSNFTGVRHPLHWVPLAQSRGYDVLLDAAAYLPTSRLDLSGDIKPEFIIVSWYKLFGYPTGVGSLIVKRSALAKLRRPWFSGGTVKAVTVGVKWHQLSDRLEEAFEDGTVNFLSIPEVAVGLDWLDSKENPPSPPPSSSSSSSSPCPSPDSTGPNGERNGVGGMEILETRVRCLTGYFLERLQNLRHSDGRRMVEIYGPTDTKMRGGSVAFNLVDARGKYVDERLVAFESAAAGISLRTGCFCNPGAGEAAFGLDIWTSFSRLPLPTLWSMWRGQGRDKELSFEELLRVLGLPTAGGIRVSFGVASNERDVDCFFEFVEKTYRDRVTGKEGLPDRMGC</sequence>
<evidence type="ECO:0000256" key="1">
    <source>
        <dbReference type="SAM" id="MobiDB-lite"/>
    </source>
</evidence>
<feature type="region of interest" description="Disordered" evidence="1">
    <location>
        <begin position="403"/>
        <end position="440"/>
    </location>
</feature>